<proteinExistence type="predicted"/>
<protein>
    <submittedName>
        <fullName evidence="2">Mobile element protein</fullName>
    </submittedName>
</protein>
<dbReference type="PANTHER" id="PTHR34631">
    <property type="match status" value="1"/>
</dbReference>
<organism evidence="2 3">
    <name type="scientific">Candidatus Enterovibrio altilux</name>
    <dbReference type="NCBI Taxonomy" id="1927128"/>
    <lineage>
        <taxon>Bacteria</taxon>
        <taxon>Pseudomonadati</taxon>
        <taxon>Pseudomonadota</taxon>
        <taxon>Gammaproteobacteria</taxon>
        <taxon>Vibrionales</taxon>
        <taxon>Vibrionaceae</taxon>
        <taxon>Enterovibrio</taxon>
    </lineage>
</organism>
<dbReference type="Pfam" id="PF13737">
    <property type="entry name" value="DDE_Tnp_1_5"/>
    <property type="match status" value="1"/>
</dbReference>
<dbReference type="KEGG" id="elux:BTN50_0966"/>
<dbReference type="PANTHER" id="PTHR34631:SF3">
    <property type="entry name" value="ISSOD12 TRANSPOSASE TNPA_ISSOD12"/>
    <property type="match status" value="1"/>
</dbReference>
<accession>A0A291B8Z2</accession>
<evidence type="ECO:0000313" key="2">
    <source>
        <dbReference type="EMBL" id="ATF09470.1"/>
    </source>
</evidence>
<gene>
    <name evidence="2" type="ORF">BTN50_0966</name>
</gene>
<dbReference type="InterPro" id="IPR053172">
    <property type="entry name" value="Tn903_transposase"/>
</dbReference>
<reference evidence="3" key="1">
    <citation type="submission" date="2017-04" db="EMBL/GenBank/DDBJ databases">
        <title>Genome evolution of the luminous symbionts of deep sea anglerfish.</title>
        <authorList>
            <person name="Hendry T.A."/>
        </authorList>
    </citation>
    <scope>NUCLEOTIDE SEQUENCE [LARGE SCALE GENOMIC DNA]</scope>
</reference>
<name>A0A291B8Z2_9GAMM</name>
<feature type="domain" description="Transposase DDE" evidence="1">
    <location>
        <begin position="1"/>
        <end position="70"/>
    </location>
</feature>
<dbReference type="EMBL" id="CP020660">
    <property type="protein sequence ID" value="ATF09470.1"/>
    <property type="molecule type" value="Genomic_DNA"/>
</dbReference>
<evidence type="ECO:0000259" key="1">
    <source>
        <dbReference type="Pfam" id="PF13737"/>
    </source>
</evidence>
<dbReference type="InterPro" id="IPR025668">
    <property type="entry name" value="Tnp_DDE_dom"/>
</dbReference>
<evidence type="ECO:0000313" key="3">
    <source>
        <dbReference type="Proteomes" id="UP000218160"/>
    </source>
</evidence>
<sequence length="72" mass="8097">MVKCLFLILLIGLYELLNSVFKLVQLPLLCSNYSCINKQVKTINMTFKVKSKGTIQHSAIDSTGLKVYGEDE</sequence>
<dbReference type="Proteomes" id="UP000218160">
    <property type="component" value="Chromosome 1"/>
</dbReference>
<dbReference type="AlphaFoldDB" id="A0A291B8Z2"/>
<keyword evidence="3" id="KW-1185">Reference proteome</keyword>